<evidence type="ECO:0000313" key="2">
    <source>
        <dbReference type="Proteomes" id="UP000681720"/>
    </source>
</evidence>
<protein>
    <recommendedName>
        <fullName evidence="3">NHL repeat containing protein</fullName>
    </recommendedName>
</protein>
<reference evidence="1" key="1">
    <citation type="submission" date="2021-02" db="EMBL/GenBank/DDBJ databases">
        <authorList>
            <person name="Nowell W R."/>
        </authorList>
    </citation>
    <scope>NUCLEOTIDE SEQUENCE</scope>
</reference>
<feature type="non-terminal residue" evidence="1">
    <location>
        <position position="80"/>
    </location>
</feature>
<evidence type="ECO:0008006" key="3">
    <source>
        <dbReference type="Google" id="ProtNLM"/>
    </source>
</evidence>
<sequence>MKWNKDATEGIVVAGGQGNGSALTQSHHPFGLFVDQMDTLYVAEYSNNRVIRWPQGAKQGTVIVGGNGAGAGANQLNHPI</sequence>
<accession>A0A8S3JZB6</accession>
<dbReference type="SUPFAM" id="SSF63829">
    <property type="entry name" value="Calcium-dependent phosphotriesterase"/>
    <property type="match status" value="1"/>
</dbReference>
<dbReference type="EMBL" id="CAJOBJ010371426">
    <property type="protein sequence ID" value="CAF5223595.1"/>
    <property type="molecule type" value="Genomic_DNA"/>
</dbReference>
<evidence type="ECO:0000313" key="1">
    <source>
        <dbReference type="EMBL" id="CAF5223595.1"/>
    </source>
</evidence>
<gene>
    <name evidence="1" type="ORF">GIL414_LOCUS85661</name>
</gene>
<comment type="caution">
    <text evidence="1">The sequence shown here is derived from an EMBL/GenBank/DDBJ whole genome shotgun (WGS) entry which is preliminary data.</text>
</comment>
<proteinExistence type="predicted"/>
<dbReference type="InterPro" id="IPR011042">
    <property type="entry name" value="6-blade_b-propeller_TolB-like"/>
</dbReference>
<name>A0A8S3JZB6_9BILA</name>
<dbReference type="Gene3D" id="2.120.10.30">
    <property type="entry name" value="TolB, C-terminal domain"/>
    <property type="match status" value="1"/>
</dbReference>
<dbReference type="AlphaFoldDB" id="A0A8S3JZB6"/>
<organism evidence="1 2">
    <name type="scientific">Rotaria magnacalcarata</name>
    <dbReference type="NCBI Taxonomy" id="392030"/>
    <lineage>
        <taxon>Eukaryota</taxon>
        <taxon>Metazoa</taxon>
        <taxon>Spiralia</taxon>
        <taxon>Gnathifera</taxon>
        <taxon>Rotifera</taxon>
        <taxon>Eurotatoria</taxon>
        <taxon>Bdelloidea</taxon>
        <taxon>Philodinida</taxon>
        <taxon>Philodinidae</taxon>
        <taxon>Rotaria</taxon>
    </lineage>
</organism>
<dbReference type="Proteomes" id="UP000681720">
    <property type="component" value="Unassembled WGS sequence"/>
</dbReference>